<protein>
    <submittedName>
        <fullName evidence="2">Uncharacterized protein</fullName>
    </submittedName>
</protein>
<dbReference type="AlphaFoldDB" id="A0AAJ0GH96"/>
<organism evidence="2 3">
    <name type="scientific">Extremus antarcticus</name>
    <dbReference type="NCBI Taxonomy" id="702011"/>
    <lineage>
        <taxon>Eukaryota</taxon>
        <taxon>Fungi</taxon>
        <taxon>Dikarya</taxon>
        <taxon>Ascomycota</taxon>
        <taxon>Pezizomycotina</taxon>
        <taxon>Dothideomycetes</taxon>
        <taxon>Dothideomycetidae</taxon>
        <taxon>Mycosphaerellales</taxon>
        <taxon>Extremaceae</taxon>
        <taxon>Extremus</taxon>
    </lineage>
</organism>
<evidence type="ECO:0000313" key="3">
    <source>
        <dbReference type="Proteomes" id="UP001271007"/>
    </source>
</evidence>
<dbReference type="EMBL" id="JAWDJX010000003">
    <property type="protein sequence ID" value="KAK3057549.1"/>
    <property type="molecule type" value="Genomic_DNA"/>
</dbReference>
<dbReference type="Proteomes" id="UP001271007">
    <property type="component" value="Unassembled WGS sequence"/>
</dbReference>
<proteinExistence type="predicted"/>
<accession>A0AAJ0GH96</accession>
<feature type="signal peptide" evidence="1">
    <location>
        <begin position="1"/>
        <end position="22"/>
    </location>
</feature>
<evidence type="ECO:0000313" key="2">
    <source>
        <dbReference type="EMBL" id="KAK3057549.1"/>
    </source>
</evidence>
<evidence type="ECO:0000256" key="1">
    <source>
        <dbReference type="SAM" id="SignalP"/>
    </source>
</evidence>
<feature type="chain" id="PRO_5042513896" evidence="1">
    <location>
        <begin position="23"/>
        <end position="118"/>
    </location>
</feature>
<gene>
    <name evidence="2" type="ORF">LTR09_001733</name>
</gene>
<comment type="caution">
    <text evidence="2">The sequence shown here is derived from an EMBL/GenBank/DDBJ whole genome shotgun (WGS) entry which is preliminary data.</text>
</comment>
<name>A0AAJ0GH96_9PEZI</name>
<reference evidence="2" key="1">
    <citation type="submission" date="2023-04" db="EMBL/GenBank/DDBJ databases">
        <title>Black Yeasts Isolated from many extreme environments.</title>
        <authorList>
            <person name="Coleine C."/>
            <person name="Stajich J.E."/>
            <person name="Selbmann L."/>
        </authorList>
    </citation>
    <scope>NUCLEOTIDE SEQUENCE</scope>
    <source>
        <strain evidence="2">CCFEE 5312</strain>
    </source>
</reference>
<keyword evidence="3" id="KW-1185">Reference proteome</keyword>
<sequence>MFTHPTTLITTALAVLLPFCHADSDRPGITTFIGHNCKGPGLIDYKKSIDQAVCIDTPRRPLSIQTYLPHTIDRCYLRHYYHPGCNGHEVAEEWLLPLKLECSDRGEGGIGSFVYDCL</sequence>
<keyword evidence="1" id="KW-0732">Signal</keyword>